<comment type="catalytic activity">
    <reaction evidence="8">
        <text>N(2)-formyl-N(1)-(5-phospho-beta-D-ribosyl)glycinamide + L-glutamine + ATP + H2O = 2-formamido-N(1)-(5-O-phospho-beta-D-ribosyl)acetamidine + L-glutamate + ADP + phosphate + H(+)</text>
        <dbReference type="Rhea" id="RHEA:17129"/>
        <dbReference type="ChEBI" id="CHEBI:15377"/>
        <dbReference type="ChEBI" id="CHEBI:15378"/>
        <dbReference type="ChEBI" id="CHEBI:29985"/>
        <dbReference type="ChEBI" id="CHEBI:30616"/>
        <dbReference type="ChEBI" id="CHEBI:43474"/>
        <dbReference type="ChEBI" id="CHEBI:58359"/>
        <dbReference type="ChEBI" id="CHEBI:147286"/>
        <dbReference type="ChEBI" id="CHEBI:147287"/>
        <dbReference type="ChEBI" id="CHEBI:456216"/>
        <dbReference type="EC" id="6.3.5.3"/>
    </reaction>
</comment>
<dbReference type="GO" id="GO:0006189">
    <property type="term" value="P:'de novo' IMP biosynthetic process"/>
    <property type="evidence" value="ECO:0007669"/>
    <property type="project" value="UniProtKB-UniRule"/>
</dbReference>
<dbReference type="InterPro" id="IPR036921">
    <property type="entry name" value="PurM-like_N_sf"/>
</dbReference>
<protein>
    <recommendedName>
        <fullName evidence="8">Phosphoribosylformylglycinamidine synthase subunit PurL</fullName>
        <shortName evidence="8">FGAM synthase</shortName>
        <ecNumber evidence="8">6.3.5.3</ecNumber>
    </recommendedName>
    <alternativeName>
        <fullName evidence="8">Formylglycinamide ribonucleotide amidotransferase subunit II</fullName>
        <shortName evidence="8">FGAR amidotransferase II</shortName>
        <shortName evidence="8">FGAR-AT II</shortName>
    </alternativeName>
    <alternativeName>
        <fullName evidence="8">Glutamine amidotransferase PurL</fullName>
    </alternativeName>
    <alternativeName>
        <fullName evidence="8">Phosphoribosylformylglycinamidine synthase subunit II</fullName>
    </alternativeName>
</protein>
<comment type="pathway">
    <text evidence="8">Purine metabolism; IMP biosynthesis via de novo pathway; 5-amino-1-(5-phospho-D-ribosyl)imidazole from N(2)-formyl-N(1)-(5-phospho-D-ribosyl)glycinamide: step 1/2.</text>
</comment>
<feature type="binding site" evidence="8">
    <location>
        <position position="79"/>
    </location>
    <ligand>
        <name>Mg(2+)</name>
        <dbReference type="ChEBI" id="CHEBI:18420"/>
        <label>1</label>
    </ligand>
</feature>
<feature type="binding site" evidence="8">
    <location>
        <begin position="80"/>
        <end position="83"/>
    </location>
    <ligand>
        <name>substrate</name>
    </ligand>
</feature>
<keyword evidence="7 8" id="KW-0460">Magnesium</keyword>
<dbReference type="PANTHER" id="PTHR43555:SF1">
    <property type="entry name" value="PHOSPHORIBOSYLFORMYLGLYCINAMIDINE SYNTHASE SUBUNIT PURL"/>
    <property type="match status" value="1"/>
</dbReference>
<keyword evidence="2 8" id="KW-0436">Ligase</keyword>
<sequence length="729" mass="78264">MSMLPAEDHKLIVEKLGREPNTLEQGFFLNLWSEHCSYRSSGVLLRNFKTDGENVIIGPGDDAAIVKFDDEYVLSVAMESHNHPSYVDPYSGAATGVGGIVRDVISMGMRSVAVLAPFYIGPLDSEKNRWLFDNILQGSADYSKTIKVAAVRGESYFDERYNGNPLVNVVCVGVGKKENIMTSIPKAAGNRLILFGSKTGRDGLGGASFASNAMAEDEDVPEKSAIPAGDADLERRLIDATIEIIEKKLVESCRDLGAAGMAGATSELPDKGGLGALILADAVPVKYDNMTAYEIMLAETQERMLAEIKPENVPKVLDIMKKHDVPAADIGYLTKEPVYRVEYKGKIEVELPLRFLVQGVPKFELPSKEPAKRPADLISKKPKSPQTPDEIKKSVLTLISSYNLASRKWVWDKYKETTLPSVVGESGGDAGIIKVTDKKGVAMTCGCEPAVSLLDPYIGATITVIENAMNVAVKGAPGLCLLDNLNFGNPKKPEQYWVLKQSVLGMADAAKKLNIPVVGGNVSLYNESDEFNTAILPTPAIGVLGIVSFEKPVPSSFFKAADETVIMVGTTNPEMGGSEYYRVSKMEMAGVVPSVPADYEKVVAKIAEVCASGFVTTAHDISKGGIAAALTKMVSNVGADVDLSKMNGLSDEILFSESPARAILTTKSPEKVMALLNGIPAIEIGKTKKSADLSLKLNAGTVVLTKAEIDEASSTIEKAMKKGYTQKSY</sequence>
<name>A0AA96VFA7_9EURY</name>
<keyword evidence="14" id="KW-1185">Reference proteome</keyword>
<evidence type="ECO:0000313" key="14">
    <source>
        <dbReference type="Proteomes" id="UP001304970"/>
    </source>
</evidence>
<feature type="binding site" evidence="8">
    <location>
        <position position="523"/>
    </location>
    <ligand>
        <name>substrate</name>
    </ligand>
</feature>
<dbReference type="Pfam" id="PF02769">
    <property type="entry name" value="AIRS_C"/>
    <property type="match status" value="2"/>
</dbReference>
<keyword evidence="6 8" id="KW-0067">ATP-binding</keyword>
<feature type="active site" description="Proton acceptor" evidence="8">
    <location>
        <position position="81"/>
    </location>
</feature>
<evidence type="ECO:0000256" key="6">
    <source>
        <dbReference type="ARBA" id="ARBA00022840"/>
    </source>
</evidence>
<evidence type="ECO:0000259" key="12">
    <source>
        <dbReference type="Pfam" id="PF18072"/>
    </source>
</evidence>
<gene>
    <name evidence="8 13" type="primary">purL</name>
    <name evidence="13" type="ORF">MsAm2_11080</name>
</gene>
<comment type="similarity">
    <text evidence="8">Belongs to the FGAMS family.</text>
</comment>
<evidence type="ECO:0000256" key="7">
    <source>
        <dbReference type="ARBA" id="ARBA00022842"/>
    </source>
</evidence>
<feature type="domain" description="PurM-like C-terminal" evidence="11">
    <location>
        <begin position="188"/>
        <end position="343"/>
    </location>
</feature>
<keyword evidence="3 8" id="KW-0479">Metal-binding</keyword>
<dbReference type="RefSeq" id="WP_338097291.1">
    <property type="nucleotide sequence ID" value="NZ_CP131061.1"/>
</dbReference>
<feature type="binding site" evidence="8">
    <location>
        <position position="521"/>
    </location>
    <ligand>
        <name>Mg(2+)</name>
        <dbReference type="ChEBI" id="CHEBI:18420"/>
        <label>1</label>
    </ligand>
</feature>
<dbReference type="InterPro" id="IPR036676">
    <property type="entry name" value="PurM-like_C_sf"/>
</dbReference>
<feature type="binding site" evidence="8">
    <location>
        <position position="38"/>
    </location>
    <ligand>
        <name>ATP</name>
        <dbReference type="ChEBI" id="CHEBI:30616"/>
    </ligand>
</feature>
<reference evidence="13 14" key="1">
    <citation type="submission" date="2023-07" db="EMBL/GenBank/DDBJ databases">
        <title>Closed genome sequence of Methanosarcinaceae archaeon Am2.</title>
        <authorList>
            <person name="Poehlein A."/>
            <person name="Protasov E."/>
            <person name="Platt K."/>
            <person name="Reeh H."/>
            <person name="Daniel R."/>
            <person name="Brune A."/>
        </authorList>
    </citation>
    <scope>NUCLEOTIDE SEQUENCE [LARGE SCALE GENOMIC DNA]</scope>
    <source>
        <strain evidence="13 14">Am2</strain>
    </source>
</reference>
<evidence type="ECO:0000256" key="8">
    <source>
        <dbReference type="HAMAP-Rule" id="MF_00420"/>
    </source>
</evidence>
<organism evidence="13 14">
    <name type="scientific">Methanolapillus ohkumae</name>
    <dbReference type="NCBI Taxonomy" id="3028298"/>
    <lineage>
        <taxon>Archaea</taxon>
        <taxon>Methanobacteriati</taxon>
        <taxon>Methanobacteriota</taxon>
        <taxon>Stenosarchaea group</taxon>
        <taxon>Methanomicrobia</taxon>
        <taxon>Methanosarcinales</taxon>
        <taxon>Methanosarcinaceae</taxon>
        <taxon>Methanolapillus</taxon>
    </lineage>
</organism>
<dbReference type="Proteomes" id="UP001304970">
    <property type="component" value="Chromosome"/>
</dbReference>
<feature type="binding site" evidence="8">
    <location>
        <position position="520"/>
    </location>
    <ligand>
        <name>ATP</name>
        <dbReference type="ChEBI" id="CHEBI:30616"/>
    </ligand>
</feature>
<dbReference type="GO" id="GO:0005524">
    <property type="term" value="F:ATP binding"/>
    <property type="evidence" value="ECO:0007669"/>
    <property type="project" value="UniProtKB-UniRule"/>
</dbReference>
<dbReference type="AlphaFoldDB" id="A0AA96VFA7"/>
<keyword evidence="5 8" id="KW-0658">Purine biosynthesis</keyword>
<feature type="compositionally biased region" description="Basic and acidic residues" evidence="9">
    <location>
        <begin position="367"/>
        <end position="379"/>
    </location>
</feature>
<evidence type="ECO:0000256" key="2">
    <source>
        <dbReference type="ARBA" id="ARBA00022598"/>
    </source>
</evidence>
<evidence type="ECO:0000313" key="13">
    <source>
        <dbReference type="EMBL" id="WNY27316.1"/>
    </source>
</evidence>
<evidence type="ECO:0000256" key="4">
    <source>
        <dbReference type="ARBA" id="ARBA00022741"/>
    </source>
</evidence>
<feature type="domain" description="PurM-like C-terminal" evidence="11">
    <location>
        <begin position="563"/>
        <end position="696"/>
    </location>
</feature>
<feature type="domain" description="PurM-like N-terminal" evidence="10">
    <location>
        <begin position="60"/>
        <end position="174"/>
    </location>
</feature>
<evidence type="ECO:0000256" key="5">
    <source>
        <dbReference type="ARBA" id="ARBA00022755"/>
    </source>
</evidence>
<evidence type="ECO:0000259" key="10">
    <source>
        <dbReference type="Pfam" id="PF00586"/>
    </source>
</evidence>
<dbReference type="InterPro" id="IPR016188">
    <property type="entry name" value="PurM-like_N"/>
</dbReference>
<dbReference type="Pfam" id="PF00586">
    <property type="entry name" value="AIRS"/>
    <property type="match status" value="2"/>
</dbReference>
<evidence type="ECO:0000259" key="11">
    <source>
        <dbReference type="Pfam" id="PF02769"/>
    </source>
</evidence>
<evidence type="ECO:0000256" key="3">
    <source>
        <dbReference type="ARBA" id="ARBA00022723"/>
    </source>
</evidence>
<comment type="subunit">
    <text evidence="8">Monomer. Part of the FGAM synthase complex composed of 1 PurL, 1 PurQ and 2 PurS subunits.</text>
</comment>
<dbReference type="SUPFAM" id="SSF56042">
    <property type="entry name" value="PurM C-terminal domain-like"/>
    <property type="match status" value="2"/>
</dbReference>
<feature type="domain" description="PurM-like N-terminal" evidence="10">
    <location>
        <begin position="427"/>
        <end position="547"/>
    </location>
</feature>
<feature type="binding site" evidence="8">
    <location>
        <position position="255"/>
    </location>
    <ligand>
        <name>Mg(2+)</name>
        <dbReference type="ChEBI" id="CHEBI:18420"/>
        <label>2</label>
    </ligand>
</feature>
<dbReference type="EMBL" id="CP131061">
    <property type="protein sequence ID" value="WNY27316.1"/>
    <property type="molecule type" value="Genomic_DNA"/>
</dbReference>
<proteinExistence type="inferred from homology"/>
<dbReference type="InterPro" id="IPR010918">
    <property type="entry name" value="PurM-like_C_dom"/>
</dbReference>
<keyword evidence="4 8" id="KW-0547">Nucleotide-binding</keyword>
<accession>A0AA96VFA7</accession>
<dbReference type="PANTHER" id="PTHR43555">
    <property type="entry name" value="PHOSPHORIBOSYLFORMYLGLYCINAMIDINE SYNTHASE SUBUNIT PURL"/>
    <property type="match status" value="1"/>
</dbReference>
<evidence type="ECO:0000256" key="9">
    <source>
        <dbReference type="SAM" id="MobiDB-lite"/>
    </source>
</evidence>
<feature type="region of interest" description="Disordered" evidence="9">
    <location>
        <begin position="367"/>
        <end position="388"/>
    </location>
</feature>
<feature type="binding site" evidence="8">
    <location>
        <position position="102"/>
    </location>
    <ligand>
        <name>substrate</name>
    </ligand>
</feature>
<dbReference type="GO" id="GO:0005737">
    <property type="term" value="C:cytoplasm"/>
    <property type="evidence" value="ECO:0007669"/>
    <property type="project" value="UniProtKB-SubCell"/>
</dbReference>
<comment type="subcellular location">
    <subcellularLocation>
        <location evidence="8">Cytoplasm</location>
    </subcellularLocation>
</comment>
<dbReference type="PIRSF" id="PIRSF001587">
    <property type="entry name" value="FGAM_synthase_II"/>
    <property type="match status" value="1"/>
</dbReference>
<dbReference type="NCBIfam" id="NF002290">
    <property type="entry name" value="PRK01213.1"/>
    <property type="match status" value="1"/>
</dbReference>
<dbReference type="NCBIfam" id="TIGR01736">
    <property type="entry name" value="FGAM_synth_II"/>
    <property type="match status" value="1"/>
</dbReference>
<comment type="function">
    <text evidence="8">Part of the phosphoribosylformylglycinamidine synthase complex involved in the purines biosynthetic pathway. Catalyzes the ATP-dependent conversion of formylglycinamide ribonucleotide (FGAR) and glutamine to yield formylglycinamidine ribonucleotide (FGAM) and glutamate. The FGAM synthase complex is composed of three subunits. PurQ produces an ammonia molecule by converting glutamine to glutamate. PurL transfers the ammonia molecule to FGAR to form FGAM in an ATP-dependent manner. PurS interacts with PurQ and PurL and is thought to assist in the transfer of the ammonia molecule from PurQ to PurL.</text>
</comment>
<feature type="active site" evidence="8">
    <location>
        <position position="35"/>
    </location>
</feature>
<comment type="caution">
    <text evidence="8">Lacks conserved residue(s) required for the propagation of feature annotation.</text>
</comment>
<dbReference type="GO" id="GO:0004642">
    <property type="term" value="F:phosphoribosylformylglycinamidine synthase activity"/>
    <property type="evidence" value="ECO:0007669"/>
    <property type="project" value="UniProtKB-UniRule"/>
</dbReference>
<dbReference type="CDD" id="cd02203">
    <property type="entry name" value="PurL_repeat1"/>
    <property type="match status" value="1"/>
</dbReference>
<dbReference type="InterPro" id="IPR041609">
    <property type="entry name" value="PurL_linker"/>
</dbReference>
<dbReference type="Gene3D" id="3.90.650.10">
    <property type="entry name" value="PurM-like C-terminal domain"/>
    <property type="match status" value="2"/>
</dbReference>
<keyword evidence="1 8" id="KW-0963">Cytoplasm</keyword>
<feature type="domain" description="Phosphoribosylformylglycinamidine synthase linker" evidence="12">
    <location>
        <begin position="5"/>
        <end position="38"/>
    </location>
</feature>
<dbReference type="EC" id="6.3.5.3" evidence="8"/>
<dbReference type="GO" id="GO:0000287">
    <property type="term" value="F:magnesium ion binding"/>
    <property type="evidence" value="ECO:0007669"/>
    <property type="project" value="UniProtKB-UniRule"/>
</dbReference>
<dbReference type="InterPro" id="IPR010074">
    <property type="entry name" value="PRibForGlyAmidine_synth_PurL"/>
</dbReference>
<evidence type="ECO:0000256" key="1">
    <source>
        <dbReference type="ARBA" id="ARBA00022490"/>
    </source>
</evidence>
<dbReference type="HAMAP" id="MF_00420">
    <property type="entry name" value="PurL_2"/>
    <property type="match status" value="1"/>
</dbReference>
<dbReference type="CDD" id="cd02204">
    <property type="entry name" value="PurL_repeat2"/>
    <property type="match status" value="1"/>
</dbReference>
<dbReference type="Pfam" id="PF18072">
    <property type="entry name" value="FGAR-AT_linker"/>
    <property type="match status" value="1"/>
</dbReference>
<dbReference type="Gene3D" id="3.30.1330.10">
    <property type="entry name" value="PurM-like, N-terminal domain"/>
    <property type="match status" value="2"/>
</dbReference>
<dbReference type="SUPFAM" id="SSF55326">
    <property type="entry name" value="PurM N-terminal domain-like"/>
    <property type="match status" value="2"/>
</dbReference>
<feature type="binding site" evidence="8">
    <location>
        <position position="483"/>
    </location>
    <ligand>
        <name>ATP</name>
        <dbReference type="ChEBI" id="CHEBI:30616"/>
    </ligand>
</feature>
<feature type="binding site" evidence="8">
    <location>
        <position position="103"/>
    </location>
    <ligand>
        <name>Mg(2+)</name>
        <dbReference type="ChEBI" id="CHEBI:18420"/>
        <label>2</label>
    </ligand>
</feature>
<dbReference type="GeneID" id="89228531"/>